<dbReference type="PANTHER" id="PTHR35357:SF24">
    <property type="entry name" value="OS04G0587200 PROTEIN"/>
    <property type="match status" value="1"/>
</dbReference>
<evidence type="ECO:0000256" key="4">
    <source>
        <dbReference type="SAM" id="SignalP"/>
    </source>
</evidence>
<dbReference type="PANTHER" id="PTHR35357">
    <property type="entry name" value="OS02G0537100 PROTEIN"/>
    <property type="match status" value="1"/>
</dbReference>
<evidence type="ECO:0000313" key="7">
    <source>
        <dbReference type="Proteomes" id="UP000823388"/>
    </source>
</evidence>
<dbReference type="Gene3D" id="1.20.140.40">
    <property type="entry name" value="Invertase/pectin methylesterase inhibitor family protein"/>
    <property type="match status" value="1"/>
</dbReference>
<evidence type="ECO:0000256" key="3">
    <source>
        <dbReference type="ARBA" id="ARBA00038471"/>
    </source>
</evidence>
<sequence>MQSGIAKNFAMASLQALLCAAALLLLVLDARAASATLVQDKCESYAGGDRSSYDYCVWKLGRDAGSASADARGLAAIAARMARASAKDTGDRIARMQANETVPARRDCLAACAAEYAAAVRRLGRAARGAARGGGAGLQRAQTLLAEAAGTPARCDGAFAAAGQDSPLAGADRGLDDEIELALSLLPSTPPAPPVN</sequence>
<dbReference type="EMBL" id="CM029039">
    <property type="protein sequence ID" value="KAG2641009.1"/>
    <property type="molecule type" value="Genomic_DNA"/>
</dbReference>
<dbReference type="GO" id="GO:0004857">
    <property type="term" value="F:enzyme inhibitor activity"/>
    <property type="evidence" value="ECO:0007669"/>
    <property type="project" value="InterPro"/>
</dbReference>
<dbReference type="Proteomes" id="UP000823388">
    <property type="component" value="Chromosome 2K"/>
</dbReference>
<evidence type="ECO:0000313" key="6">
    <source>
        <dbReference type="EMBL" id="KAG2641009.1"/>
    </source>
</evidence>
<feature type="domain" description="Pectinesterase inhibitor" evidence="5">
    <location>
        <begin position="33"/>
        <end position="185"/>
    </location>
</feature>
<reference evidence="6" key="1">
    <citation type="submission" date="2020-05" db="EMBL/GenBank/DDBJ databases">
        <title>WGS assembly of Panicum virgatum.</title>
        <authorList>
            <person name="Lovell J.T."/>
            <person name="Jenkins J."/>
            <person name="Shu S."/>
            <person name="Juenger T.E."/>
            <person name="Schmutz J."/>
        </authorList>
    </citation>
    <scope>NUCLEOTIDE SEQUENCE</scope>
    <source>
        <strain evidence="6">AP13</strain>
    </source>
</reference>
<protein>
    <recommendedName>
        <fullName evidence="5">Pectinesterase inhibitor domain-containing protein</fullName>
    </recommendedName>
</protein>
<proteinExistence type="inferred from homology"/>
<keyword evidence="2" id="KW-1015">Disulfide bond</keyword>
<accession>A0A8T0WCU7</accession>
<feature type="signal peptide" evidence="4">
    <location>
        <begin position="1"/>
        <end position="32"/>
    </location>
</feature>
<dbReference type="SUPFAM" id="SSF101148">
    <property type="entry name" value="Plant invertase/pectin methylesterase inhibitor"/>
    <property type="match status" value="1"/>
</dbReference>
<feature type="chain" id="PRO_5035775662" description="Pectinesterase inhibitor domain-containing protein" evidence="4">
    <location>
        <begin position="33"/>
        <end position="196"/>
    </location>
</feature>
<dbReference type="Pfam" id="PF04043">
    <property type="entry name" value="PMEI"/>
    <property type="match status" value="1"/>
</dbReference>
<comment type="similarity">
    <text evidence="3">Belongs to the PMEI family.</text>
</comment>
<dbReference type="NCBIfam" id="TIGR01614">
    <property type="entry name" value="PME_inhib"/>
    <property type="match status" value="1"/>
</dbReference>
<evidence type="ECO:0000256" key="2">
    <source>
        <dbReference type="ARBA" id="ARBA00023157"/>
    </source>
</evidence>
<keyword evidence="7" id="KW-1185">Reference proteome</keyword>
<name>A0A8T0WCU7_PANVG</name>
<keyword evidence="1 4" id="KW-0732">Signal</keyword>
<gene>
    <name evidence="6" type="ORF">PVAP13_2KG140300</name>
</gene>
<comment type="caution">
    <text evidence="6">The sequence shown here is derived from an EMBL/GenBank/DDBJ whole genome shotgun (WGS) entry which is preliminary data.</text>
</comment>
<dbReference type="InterPro" id="IPR006501">
    <property type="entry name" value="Pectinesterase_inhib_dom"/>
</dbReference>
<dbReference type="AlphaFoldDB" id="A0A8T0WCU7"/>
<evidence type="ECO:0000256" key="1">
    <source>
        <dbReference type="ARBA" id="ARBA00022729"/>
    </source>
</evidence>
<dbReference type="InterPro" id="IPR035513">
    <property type="entry name" value="Invertase/methylesterase_inhib"/>
</dbReference>
<evidence type="ECO:0000259" key="5">
    <source>
        <dbReference type="SMART" id="SM00856"/>
    </source>
</evidence>
<organism evidence="6 7">
    <name type="scientific">Panicum virgatum</name>
    <name type="common">Blackwell switchgrass</name>
    <dbReference type="NCBI Taxonomy" id="38727"/>
    <lineage>
        <taxon>Eukaryota</taxon>
        <taxon>Viridiplantae</taxon>
        <taxon>Streptophyta</taxon>
        <taxon>Embryophyta</taxon>
        <taxon>Tracheophyta</taxon>
        <taxon>Spermatophyta</taxon>
        <taxon>Magnoliopsida</taxon>
        <taxon>Liliopsida</taxon>
        <taxon>Poales</taxon>
        <taxon>Poaceae</taxon>
        <taxon>PACMAD clade</taxon>
        <taxon>Panicoideae</taxon>
        <taxon>Panicodae</taxon>
        <taxon>Paniceae</taxon>
        <taxon>Panicinae</taxon>
        <taxon>Panicum</taxon>
        <taxon>Panicum sect. Hiantes</taxon>
    </lineage>
</organism>
<dbReference type="SMART" id="SM00856">
    <property type="entry name" value="PMEI"/>
    <property type="match status" value="1"/>
</dbReference>